<evidence type="ECO:0008006" key="2">
    <source>
        <dbReference type="Google" id="ProtNLM"/>
    </source>
</evidence>
<evidence type="ECO:0000313" key="1">
    <source>
        <dbReference type="EMBL" id="KKM16472.1"/>
    </source>
</evidence>
<proteinExistence type="predicted"/>
<sequence length="1015" mass="118879">PEDQFNDTNIYKDVYVEIWQTGEESTIELFNMNQDPIIFDYIFQDENISFYYWVNFTRLQEHVDMKRPGYSIVNDSYAYIEINFVSSRLKYELTHTPFNFDYVGAQHTTYHIKLTIQGEDPIYSYDPAFDDYILKIEDNYIYFNDKKYGENGYIANKTQITVEYKFKLQPGLLDQKHFTMIIYPYKSFFDTVMSSITGPINYRDGYRKLSGSSIISPFDYSLSINDTYSLYLSYRLNEREYFEEKFVIDYSSGVLDFYYMQGGIDNYVSELIDSEGVAAVQVYYYNTVGQKQILDPSHYDVDTVDHMITLLNDGNPVATPNDITEFWVSFIPALNDYQLFFYKFYFNQSFDPTTNSTEFLQSTLQVENWKVIDGELYDIIPNFNAYYYINDSESAFHYYALSPEDSVVNYAGYVSQLSAFLEDGEKLVFNLTGELKPVILNSIREGDYASLYINAFFHNYDSLDSFKIELFDSSDTLLSQFTTVLSLEDLLFWNFNIRVELPTTSNNLEYIQFTPIFRTDEEYSSSNAVGIPRFEFLKWNSTLVNSTDLGYDFMVYALQHPLFVEENPLELAYMFNEQIQYLSLPDNVIFDWKVEQDDFGNEQYFLYIPNTYLNPNNSAEQVLFEDGDKIMLRYNSPVNKTIQIGIERTYFHKKPIGFDTLPIIAESLLIYTTDTTNYTTFTEPYSYNISLQLTPFDTEHSGTYKDLLININLTTLESFAVDGYIDFSHIVFSVPNPAYELTLNGTAIVKMALTSSGFTDEFNGRVWQFTELEQFTSSPDPINDEYNLTLDNTPLFYNDPEEGKWLEYIKIYDENYNYYSAGISGDEYQLLYNTTTGNFTWNSAFDKFQEYWGMQIEIASLIDPNTTLYFEYATSLSWAAPTELNYPDVDSVNLDIYYNFEYLLTPRYEEWYDNITENTNYDYEVIQYYSESFSVYESVNHYSYIFEIEYNFTQDFIDLSLYKIVGLYANLSSTFIIDDDVNYDISFDVPSKNITITDLNAADGLLNQFDLITVI</sequence>
<reference evidence="1" key="1">
    <citation type="journal article" date="2015" name="Nature">
        <title>Complex archaea that bridge the gap between prokaryotes and eukaryotes.</title>
        <authorList>
            <person name="Spang A."/>
            <person name="Saw J.H."/>
            <person name="Jorgensen S.L."/>
            <person name="Zaremba-Niedzwiedzka K."/>
            <person name="Martijn J."/>
            <person name="Lind A.E."/>
            <person name="van Eijk R."/>
            <person name="Schleper C."/>
            <person name="Guy L."/>
            <person name="Ettema T.J."/>
        </authorList>
    </citation>
    <scope>NUCLEOTIDE SEQUENCE</scope>
</reference>
<feature type="non-terminal residue" evidence="1">
    <location>
        <position position="1"/>
    </location>
</feature>
<protein>
    <recommendedName>
        <fullName evidence="2">DUF2341 domain-containing protein</fullName>
    </recommendedName>
</protein>
<feature type="non-terminal residue" evidence="1">
    <location>
        <position position="1015"/>
    </location>
</feature>
<dbReference type="AlphaFoldDB" id="A0A0F9HMR6"/>
<dbReference type="EMBL" id="LAZR01014666">
    <property type="protein sequence ID" value="KKM16472.1"/>
    <property type="molecule type" value="Genomic_DNA"/>
</dbReference>
<accession>A0A0F9HMR6</accession>
<organism evidence="1">
    <name type="scientific">marine sediment metagenome</name>
    <dbReference type="NCBI Taxonomy" id="412755"/>
    <lineage>
        <taxon>unclassified sequences</taxon>
        <taxon>metagenomes</taxon>
        <taxon>ecological metagenomes</taxon>
    </lineage>
</organism>
<comment type="caution">
    <text evidence="1">The sequence shown here is derived from an EMBL/GenBank/DDBJ whole genome shotgun (WGS) entry which is preliminary data.</text>
</comment>
<name>A0A0F9HMR6_9ZZZZ</name>
<gene>
    <name evidence="1" type="ORF">LCGC14_1685500</name>
</gene>